<reference evidence="2" key="1">
    <citation type="journal article" date="2019" name="Int. J. Syst. Evol. Microbiol.">
        <title>The Global Catalogue of Microorganisms (GCM) 10K type strain sequencing project: providing services to taxonomists for standard genome sequencing and annotation.</title>
        <authorList>
            <consortium name="The Broad Institute Genomics Platform"/>
            <consortium name="The Broad Institute Genome Sequencing Center for Infectious Disease"/>
            <person name="Wu L."/>
            <person name="Ma J."/>
        </authorList>
    </citation>
    <scope>NUCLEOTIDE SEQUENCE [LARGE SCALE GENOMIC DNA]</scope>
    <source>
        <strain evidence="2">CECT 7956</strain>
    </source>
</reference>
<comment type="caution">
    <text evidence="1">The sequence shown here is derived from an EMBL/GenBank/DDBJ whole genome shotgun (WGS) entry which is preliminary data.</text>
</comment>
<proteinExistence type="predicted"/>
<dbReference type="InterPro" id="IPR025234">
    <property type="entry name" value="YjzH-like"/>
</dbReference>
<dbReference type="Pfam" id="PF13783">
    <property type="entry name" value="DUF4177"/>
    <property type="match status" value="1"/>
</dbReference>
<name>A0ABV7YYE5_9BACT</name>
<dbReference type="Proteomes" id="UP001595616">
    <property type="component" value="Unassembled WGS sequence"/>
</dbReference>
<protein>
    <submittedName>
        <fullName evidence="1">DUF4177 domain-containing protein</fullName>
    </submittedName>
</protein>
<evidence type="ECO:0000313" key="2">
    <source>
        <dbReference type="Proteomes" id="UP001595616"/>
    </source>
</evidence>
<evidence type="ECO:0000313" key="1">
    <source>
        <dbReference type="EMBL" id="MFC3811208.1"/>
    </source>
</evidence>
<dbReference type="EMBL" id="JBHRYQ010000001">
    <property type="protein sequence ID" value="MFC3811208.1"/>
    <property type="molecule type" value="Genomic_DNA"/>
</dbReference>
<keyword evidence="2" id="KW-1185">Reference proteome</keyword>
<sequence>MKFEYKILNVSRVHLNKESFQSEFLAKINGLGQEGWELASTEGLNTSSFFSKATDTTDIMFVFKRQITDRW</sequence>
<dbReference type="RefSeq" id="WP_379838016.1">
    <property type="nucleotide sequence ID" value="NZ_JBHRYQ010000001.1"/>
</dbReference>
<accession>A0ABV7YYE5</accession>
<organism evidence="1 2">
    <name type="scientific">Lacihabitans lacunae</name>
    <dbReference type="NCBI Taxonomy" id="1028214"/>
    <lineage>
        <taxon>Bacteria</taxon>
        <taxon>Pseudomonadati</taxon>
        <taxon>Bacteroidota</taxon>
        <taxon>Cytophagia</taxon>
        <taxon>Cytophagales</taxon>
        <taxon>Leadbetterellaceae</taxon>
        <taxon>Lacihabitans</taxon>
    </lineage>
</organism>
<gene>
    <name evidence="1" type="ORF">ACFOOI_11125</name>
</gene>